<protein>
    <submittedName>
        <fullName evidence="3">Uncharacterized protein</fullName>
    </submittedName>
</protein>
<evidence type="ECO:0000313" key="3">
    <source>
        <dbReference type="EMBL" id="UUI71667.1"/>
    </source>
</evidence>
<feature type="chain" id="PRO_5046292386" evidence="2">
    <location>
        <begin position="31"/>
        <end position="300"/>
    </location>
</feature>
<name>A0ABY5KMD1_9CELL</name>
<dbReference type="Proteomes" id="UP001316384">
    <property type="component" value="Chromosome"/>
</dbReference>
<evidence type="ECO:0000313" key="4">
    <source>
        <dbReference type="Proteomes" id="UP001316384"/>
    </source>
</evidence>
<feature type="region of interest" description="Disordered" evidence="1">
    <location>
        <begin position="247"/>
        <end position="300"/>
    </location>
</feature>
<feature type="signal peptide" evidence="2">
    <location>
        <begin position="1"/>
        <end position="30"/>
    </location>
</feature>
<dbReference type="RefSeq" id="WP_227576702.1">
    <property type="nucleotide sequence ID" value="NZ_CP101987.1"/>
</dbReference>
<evidence type="ECO:0000256" key="1">
    <source>
        <dbReference type="SAM" id="MobiDB-lite"/>
    </source>
</evidence>
<reference evidence="3 4" key="1">
    <citation type="submission" date="2022-07" db="EMBL/GenBank/DDBJ databases">
        <title>Novel species in genus cellulomonas.</title>
        <authorList>
            <person name="Ye L."/>
        </authorList>
    </citation>
    <scope>NUCLEOTIDE SEQUENCE [LARGE SCALE GENOMIC DNA]</scope>
    <source>
        <strain evidence="4">zg-B89</strain>
    </source>
</reference>
<keyword evidence="2" id="KW-0732">Signal</keyword>
<dbReference type="EMBL" id="CP101987">
    <property type="protein sequence ID" value="UUI71667.1"/>
    <property type="molecule type" value="Genomic_DNA"/>
</dbReference>
<gene>
    <name evidence="3" type="ORF">NP048_18060</name>
</gene>
<keyword evidence="4" id="KW-1185">Reference proteome</keyword>
<evidence type="ECO:0000256" key="2">
    <source>
        <dbReference type="SAM" id="SignalP"/>
    </source>
</evidence>
<proteinExistence type="predicted"/>
<accession>A0ABY5KMD1</accession>
<sequence>MSRTRRMATAVAATLAAVLGVGVMTAPVGATTALWQDQVTIPGVTIVAGPTSEPTPDEPPIEIVDPNKYPDRVHLPSGSALTFDYTLKINLNQYPLPLVLEMGHGWGRMVSEGSPSINGDQGNKYWVPQFNSEGEVIGKSERDFSLGEADIPGGTSRSLHYFHRGEHPNWGKGVQFSEVPEGVNEIEVDIRFKVENYYSDKRFEIWDGSGFARLYNPGPDEDTPLTEPALFKMDYKLPALCNGGAGVEGCDPPAPTAPPEWSQPEDDQATPAPVPDPTSSPDPTSDDVATTRDEDLEASP</sequence>
<organism evidence="3 4">
    <name type="scientific">Cellulomonas xiejunii</name>
    <dbReference type="NCBI Taxonomy" id="2968083"/>
    <lineage>
        <taxon>Bacteria</taxon>
        <taxon>Bacillati</taxon>
        <taxon>Actinomycetota</taxon>
        <taxon>Actinomycetes</taxon>
        <taxon>Micrococcales</taxon>
        <taxon>Cellulomonadaceae</taxon>
        <taxon>Cellulomonas</taxon>
    </lineage>
</organism>